<keyword evidence="1" id="KW-0472">Membrane</keyword>
<evidence type="ECO:0000259" key="2">
    <source>
        <dbReference type="Pfam" id="PF03703"/>
    </source>
</evidence>
<feature type="domain" description="YdbS-like PH" evidence="2">
    <location>
        <begin position="66"/>
        <end position="145"/>
    </location>
</feature>
<gene>
    <name evidence="3" type="ORF">KS407_20925</name>
</gene>
<feature type="transmembrane region" description="Helical" evidence="1">
    <location>
        <begin position="41"/>
        <end position="64"/>
    </location>
</feature>
<feature type="transmembrane region" description="Helical" evidence="1">
    <location>
        <begin position="244"/>
        <end position="268"/>
    </location>
</feature>
<dbReference type="InterPro" id="IPR014529">
    <property type="entry name" value="UCP026631"/>
</dbReference>
<protein>
    <submittedName>
        <fullName evidence="3">PH domain-containing protein</fullName>
    </submittedName>
</protein>
<dbReference type="Pfam" id="PF03703">
    <property type="entry name" value="bPH_2"/>
    <property type="match status" value="3"/>
</dbReference>
<dbReference type="PANTHER" id="PTHR34473">
    <property type="entry name" value="UPF0699 TRANSMEMBRANE PROTEIN YDBS"/>
    <property type="match status" value="1"/>
</dbReference>
<feature type="transmembrane region" description="Helical" evidence="1">
    <location>
        <begin position="379"/>
        <end position="397"/>
    </location>
</feature>
<dbReference type="PIRSF" id="PIRSF026631">
    <property type="entry name" value="UCP026631"/>
    <property type="match status" value="1"/>
</dbReference>
<dbReference type="Proteomes" id="UP000790580">
    <property type="component" value="Unassembled WGS sequence"/>
</dbReference>
<evidence type="ECO:0000313" key="3">
    <source>
        <dbReference type="EMBL" id="MBU9723888.1"/>
    </source>
</evidence>
<keyword evidence="4" id="KW-1185">Reference proteome</keyword>
<sequence length="515" mass="59369">MIETSWKRQHPAAIFIGFLSNLREMIFTIVAVLIFGQSSQAGGTIFYTIFFSLILVFSIASGIIRWATFRYQLIENELQVRQGLIFRKRRYIRQERIQSIDINAKLIQRIFNLVELRIETAGGGAEPEFRIIALKEEEAQQIKKELLSKSKTPTKDSKMDNVNGEEEVTNEAIGTSNEEQEVITEDEEHSLPQFHWKLTNQRLFITAITSSGIGIAATFVAAIATQVQQLIPDEYYERAIGWLLHSSVLIIGFWIVSILIIGWLITLVSTMLKYGLFNITKNGDEIHITRGVLEKRQLTLSAKRITAVRLVENMLRQPFGYVAVYVESAGGGTKEEDLSTVLIPLCKRTELNKILQEVLPEFAVERKLEKLPKYSVRRYMIRLLIPTAILASVLTYLYSYGWLAFSLLFIAGAIGYWQYYDAGIGRDQKILWIRYRILARTEVIIPRRRVQSMSFSQTIFQKFDDLYTLQASIITSIMGKTFQLRHIDRDQKEEMMEWFSYEEISQFQDDSEGSQ</sequence>
<proteinExistence type="predicted"/>
<feature type="transmembrane region" description="Helical" evidence="1">
    <location>
        <begin position="203"/>
        <end position="224"/>
    </location>
</feature>
<name>A0ABS6JZJ1_9BACI</name>
<accession>A0ABS6JZJ1</accession>
<organism evidence="3 4">
    <name type="scientific">Evansella alkalicola</name>
    <dbReference type="NCBI Taxonomy" id="745819"/>
    <lineage>
        <taxon>Bacteria</taxon>
        <taxon>Bacillati</taxon>
        <taxon>Bacillota</taxon>
        <taxon>Bacilli</taxon>
        <taxon>Bacillales</taxon>
        <taxon>Bacillaceae</taxon>
        <taxon>Evansella</taxon>
    </lineage>
</organism>
<evidence type="ECO:0000256" key="1">
    <source>
        <dbReference type="SAM" id="Phobius"/>
    </source>
</evidence>
<comment type="caution">
    <text evidence="3">The sequence shown here is derived from an EMBL/GenBank/DDBJ whole genome shotgun (WGS) entry which is preliminary data.</text>
</comment>
<dbReference type="PANTHER" id="PTHR34473:SF2">
    <property type="entry name" value="UPF0699 TRANSMEMBRANE PROTEIN YDBT"/>
    <property type="match status" value="1"/>
</dbReference>
<feature type="domain" description="YdbS-like PH" evidence="2">
    <location>
        <begin position="280"/>
        <end position="356"/>
    </location>
</feature>
<dbReference type="RefSeq" id="WP_088075141.1">
    <property type="nucleotide sequence ID" value="NZ_JAHQCR010000088.1"/>
</dbReference>
<feature type="transmembrane region" description="Helical" evidence="1">
    <location>
        <begin position="12"/>
        <end position="35"/>
    </location>
</feature>
<dbReference type="EMBL" id="JAHQCR010000088">
    <property type="protein sequence ID" value="MBU9723888.1"/>
    <property type="molecule type" value="Genomic_DNA"/>
</dbReference>
<keyword evidence="1" id="KW-0812">Transmembrane</keyword>
<feature type="domain" description="YdbS-like PH" evidence="2">
    <location>
        <begin position="426"/>
        <end position="498"/>
    </location>
</feature>
<evidence type="ECO:0000313" key="4">
    <source>
        <dbReference type="Proteomes" id="UP000790580"/>
    </source>
</evidence>
<reference evidence="3 4" key="1">
    <citation type="submission" date="2021-06" db="EMBL/GenBank/DDBJ databases">
        <title>Bacillus sp. RD4P76, an endophyte from a halophyte.</title>
        <authorList>
            <person name="Sun J.-Q."/>
        </authorList>
    </citation>
    <scope>NUCLEOTIDE SEQUENCE [LARGE SCALE GENOMIC DNA]</scope>
    <source>
        <strain evidence="3 4">JCM 17098</strain>
    </source>
</reference>
<dbReference type="InterPro" id="IPR005182">
    <property type="entry name" value="YdbS-like_PH"/>
</dbReference>
<keyword evidence="1" id="KW-1133">Transmembrane helix</keyword>